<feature type="zinc finger region" description="C3H1-type" evidence="6">
    <location>
        <begin position="282"/>
        <end position="309"/>
    </location>
</feature>
<feature type="zinc finger region" description="C3H1-type" evidence="6">
    <location>
        <begin position="321"/>
        <end position="348"/>
    </location>
</feature>
<dbReference type="Gene3D" id="3.30.1370.210">
    <property type="match status" value="4"/>
</dbReference>
<dbReference type="SMART" id="SM00356">
    <property type="entry name" value="ZnF_C3H1"/>
    <property type="match status" value="8"/>
</dbReference>
<reference evidence="10" key="1">
    <citation type="submission" date="2021-02" db="EMBL/GenBank/DDBJ databases">
        <authorList>
            <person name="Dougan E. K."/>
            <person name="Rhodes N."/>
            <person name="Thang M."/>
            <person name="Chan C."/>
        </authorList>
    </citation>
    <scope>NUCLEOTIDE SEQUENCE</scope>
</reference>
<keyword evidence="11" id="KW-1185">Reference proteome</keyword>
<feature type="domain" description="C3H1-type" evidence="8">
    <location>
        <begin position="237"/>
        <end position="264"/>
    </location>
</feature>
<dbReference type="AlphaFoldDB" id="A0A813FQI4"/>
<evidence type="ECO:0000256" key="7">
    <source>
        <dbReference type="SAM" id="MobiDB-lite"/>
    </source>
</evidence>
<feature type="domain" description="C3H1-type" evidence="8">
    <location>
        <begin position="321"/>
        <end position="348"/>
    </location>
</feature>
<dbReference type="SMART" id="SM00547">
    <property type="entry name" value="ZnF_RBZ"/>
    <property type="match status" value="1"/>
</dbReference>
<dbReference type="PANTHER" id="PTHR12675:SF6">
    <property type="entry name" value="ZINC FINGER CCCH DOMAIN-CONTAINING PROTEIN 10"/>
    <property type="match status" value="1"/>
</dbReference>
<feature type="domain" description="C3H1-type" evidence="8">
    <location>
        <begin position="516"/>
        <end position="543"/>
    </location>
</feature>
<evidence type="ECO:0000256" key="2">
    <source>
        <dbReference type="ARBA" id="ARBA00022737"/>
    </source>
</evidence>
<dbReference type="Proteomes" id="UP000654075">
    <property type="component" value="Unassembled WGS sequence"/>
</dbReference>
<feature type="zinc finger region" description="C3H1-type" evidence="6">
    <location>
        <begin position="237"/>
        <end position="264"/>
    </location>
</feature>
<evidence type="ECO:0000256" key="1">
    <source>
        <dbReference type="ARBA" id="ARBA00022723"/>
    </source>
</evidence>
<keyword evidence="4 6" id="KW-0862">Zinc</keyword>
<feature type="zinc finger region" description="C3H1-type" evidence="6">
    <location>
        <begin position="360"/>
        <end position="387"/>
    </location>
</feature>
<dbReference type="SUPFAM" id="SSF90229">
    <property type="entry name" value="CCCH zinc finger"/>
    <property type="match status" value="3"/>
</dbReference>
<feature type="zinc finger region" description="C3H1-type" evidence="6">
    <location>
        <begin position="438"/>
        <end position="465"/>
    </location>
</feature>
<feature type="compositionally biased region" description="Pro residues" evidence="7">
    <location>
        <begin position="821"/>
        <end position="831"/>
    </location>
</feature>
<keyword evidence="3 5" id="KW-0863">Zinc-finger</keyword>
<dbReference type="OrthoDB" id="411372at2759"/>
<evidence type="ECO:0000256" key="5">
    <source>
        <dbReference type="PROSITE-ProRule" id="PRU00322"/>
    </source>
</evidence>
<gene>
    <name evidence="10" type="ORF">PGLA1383_LOCUS32212</name>
</gene>
<feature type="zinc finger region" description="C3H1-type" evidence="6">
    <location>
        <begin position="478"/>
        <end position="505"/>
    </location>
</feature>
<feature type="region of interest" description="Disordered" evidence="7">
    <location>
        <begin position="819"/>
        <end position="852"/>
    </location>
</feature>
<feature type="region of interest" description="Disordered" evidence="7">
    <location>
        <begin position="728"/>
        <end position="747"/>
    </location>
</feature>
<dbReference type="InterPro" id="IPR036855">
    <property type="entry name" value="Znf_CCCH_sf"/>
</dbReference>
<feature type="domain" description="C3H1-type" evidence="8">
    <location>
        <begin position="282"/>
        <end position="309"/>
    </location>
</feature>
<dbReference type="Gene3D" id="4.10.1060.10">
    <property type="entry name" value="Zinc finger, RanBP2-type"/>
    <property type="match status" value="1"/>
</dbReference>
<name>A0A813FQI4_POLGL</name>
<feature type="domain" description="C3H1-type" evidence="8">
    <location>
        <begin position="360"/>
        <end position="387"/>
    </location>
</feature>
<dbReference type="PANTHER" id="PTHR12675">
    <property type="entry name" value="MUSCLEBLIND-LIKE PROTEIN"/>
    <property type="match status" value="1"/>
</dbReference>
<evidence type="ECO:0000256" key="4">
    <source>
        <dbReference type="ARBA" id="ARBA00022833"/>
    </source>
</evidence>
<keyword evidence="1 6" id="KW-0479">Metal-binding</keyword>
<dbReference type="InterPro" id="IPR001876">
    <property type="entry name" value="Znf_RanBP2"/>
</dbReference>
<protein>
    <submittedName>
        <fullName evidence="10">Uncharacterized protein</fullName>
    </submittedName>
</protein>
<dbReference type="InterPro" id="IPR000571">
    <property type="entry name" value="Znf_CCCH"/>
</dbReference>
<accession>A0A813FQI4</accession>
<evidence type="ECO:0000313" key="11">
    <source>
        <dbReference type="Proteomes" id="UP000654075"/>
    </source>
</evidence>
<feature type="zinc finger region" description="C3H1-type" evidence="6">
    <location>
        <begin position="516"/>
        <end position="543"/>
    </location>
</feature>
<dbReference type="PROSITE" id="PS50199">
    <property type="entry name" value="ZF_RANBP2_2"/>
    <property type="match status" value="1"/>
</dbReference>
<feature type="zinc finger region" description="C3H1-type" evidence="6">
    <location>
        <begin position="400"/>
        <end position="427"/>
    </location>
</feature>
<dbReference type="GO" id="GO:0003723">
    <property type="term" value="F:RNA binding"/>
    <property type="evidence" value="ECO:0007669"/>
    <property type="project" value="TreeGrafter"/>
</dbReference>
<evidence type="ECO:0000259" key="9">
    <source>
        <dbReference type="PROSITE" id="PS50199"/>
    </source>
</evidence>
<sequence length="921" mass="100086">MRARRNPSACMVALLKRLGAGDERDLGGHDFEGDHDELGNEQLEALLSESGGKIDESATGILRGLAPNQAVVILSDLAAQGASVRNPSAFVVSVAKRLREGGENRGLPVEKRMPGDWNCPKCGAMVFAKKSECFKCGAGYDSGYNYDSGGKGAAQNSGYDSNWGGQGKSAKTAGHDLYRSIEQLLEGLNLDADARESVSKLDPETQVRILQDAVESYKTVKNISAFVFSQVKRAREGGVAQPCHDFQKGDCSRGDRCRFSHGDEVFGRPTGSFSNAGAWEAPRDVKMCGDFLKGICNRSNGCKFSHEEVGRAESRGAWEAPRDVKMCGDFQKGICHRGDRCKFSHEDVGRAEGGGAWEALRDVKMCHDFQKGDCSRGDRCKFSHEDVFSRTEGGGAWEAPRDVKMCGDFQKGICHRGDRCKFSHEDVGRAEGGGVWESPSIEMCGDFQKGICNRGDRCKFFHENVFSRTESGGAWEAPRDVKMCGDFQKGICHRGDRCKFFHEDVGRAEGGGVWESPSIEMCGDFQKGICNRGDRCRFSHGDVFSRAESGGGQDDLGPQHYEGPHMLAWALLDDKAKALLNELRESDVAYILKELENKKDSVRNASSFAVGLVKRFKPRSEQDAVGHAEYGDRERYRSRSPRGARGEPPLEPARASAQPSEESDDELQRQQVQDFVMSCALLDDGAKKALCEVRPLQALEIMQTIAAKGNEIRNHSAFVMRACNDHHGRRGQGKGGGGGSWGAPSDAQHGFVQEAEEEWKDGRESQYDEAAVGFKSEAAPDPAPVSGLRASFSKFLGGAAGSNREVLVPGGLRAQVKAKAAPPPLAAPSPAAPSAARQPAAPSAARQPEVSAVTGDWRSMDLGSWLRSVDSGKGFLLQYEAALTSNYDTLEQVVDVYVKPPGQDGRVNIDKMFFDDIGVEK</sequence>
<evidence type="ECO:0000256" key="3">
    <source>
        <dbReference type="ARBA" id="ARBA00022771"/>
    </source>
</evidence>
<feature type="non-terminal residue" evidence="10">
    <location>
        <position position="921"/>
    </location>
</feature>
<dbReference type="GO" id="GO:0043484">
    <property type="term" value="P:regulation of RNA splicing"/>
    <property type="evidence" value="ECO:0007669"/>
    <property type="project" value="TreeGrafter"/>
</dbReference>
<feature type="domain" description="RanBP2-type" evidence="9">
    <location>
        <begin position="113"/>
        <end position="142"/>
    </location>
</feature>
<feature type="domain" description="C3H1-type" evidence="8">
    <location>
        <begin position="400"/>
        <end position="427"/>
    </location>
</feature>
<feature type="domain" description="C3H1-type" evidence="8">
    <location>
        <begin position="478"/>
        <end position="505"/>
    </location>
</feature>
<dbReference type="EMBL" id="CAJNNV010025436">
    <property type="protein sequence ID" value="CAE8614489.1"/>
    <property type="molecule type" value="Genomic_DNA"/>
</dbReference>
<feature type="compositionally biased region" description="Basic and acidic residues" evidence="7">
    <location>
        <begin position="621"/>
        <end position="637"/>
    </location>
</feature>
<evidence type="ECO:0000259" key="8">
    <source>
        <dbReference type="PROSITE" id="PS50103"/>
    </source>
</evidence>
<feature type="compositionally biased region" description="Low complexity" evidence="7">
    <location>
        <begin position="832"/>
        <end position="848"/>
    </location>
</feature>
<proteinExistence type="predicted"/>
<dbReference type="PROSITE" id="PS50103">
    <property type="entry name" value="ZF_C3H1"/>
    <property type="match status" value="8"/>
</dbReference>
<keyword evidence="2" id="KW-0677">Repeat</keyword>
<feature type="region of interest" description="Disordered" evidence="7">
    <location>
        <begin position="621"/>
        <end position="669"/>
    </location>
</feature>
<organism evidence="10 11">
    <name type="scientific">Polarella glacialis</name>
    <name type="common">Dinoflagellate</name>
    <dbReference type="NCBI Taxonomy" id="89957"/>
    <lineage>
        <taxon>Eukaryota</taxon>
        <taxon>Sar</taxon>
        <taxon>Alveolata</taxon>
        <taxon>Dinophyceae</taxon>
        <taxon>Suessiales</taxon>
        <taxon>Suessiaceae</taxon>
        <taxon>Polarella</taxon>
    </lineage>
</organism>
<dbReference type="GO" id="GO:0008270">
    <property type="term" value="F:zinc ion binding"/>
    <property type="evidence" value="ECO:0007669"/>
    <property type="project" value="UniProtKB-KW"/>
</dbReference>
<evidence type="ECO:0000313" key="10">
    <source>
        <dbReference type="EMBL" id="CAE8614489.1"/>
    </source>
</evidence>
<dbReference type="Pfam" id="PF00642">
    <property type="entry name" value="zf-CCCH"/>
    <property type="match status" value="6"/>
</dbReference>
<evidence type="ECO:0000256" key="6">
    <source>
        <dbReference type="PROSITE-ProRule" id="PRU00723"/>
    </source>
</evidence>
<comment type="caution">
    <text evidence="10">The sequence shown here is derived from an EMBL/GenBank/DDBJ whole genome shotgun (WGS) entry which is preliminary data.</text>
</comment>
<feature type="domain" description="C3H1-type" evidence="8">
    <location>
        <begin position="438"/>
        <end position="465"/>
    </location>
</feature>